<dbReference type="AlphaFoldDB" id="A0A330M4J4"/>
<dbReference type="Gene3D" id="3.40.710.10">
    <property type="entry name" value="DD-peptidase/beta-lactamase superfamily"/>
    <property type="match status" value="1"/>
</dbReference>
<dbReference type="Pfam" id="PF00144">
    <property type="entry name" value="Beta-lactamase"/>
    <property type="match status" value="1"/>
</dbReference>
<keyword evidence="1" id="KW-0732">Signal</keyword>
<dbReference type="InterPro" id="IPR050491">
    <property type="entry name" value="AmpC-like"/>
</dbReference>
<protein>
    <submittedName>
        <fullName evidence="3">Putative beta-lactamase</fullName>
    </submittedName>
</protein>
<dbReference type="InterPro" id="IPR001466">
    <property type="entry name" value="Beta-lactam-related"/>
</dbReference>
<gene>
    <name evidence="3" type="ORF">SHEWBE_2381</name>
</gene>
<name>A0A330M4J4_9GAMM</name>
<organism evidence="3 4">
    <name type="scientific">Shewanella benthica</name>
    <dbReference type="NCBI Taxonomy" id="43661"/>
    <lineage>
        <taxon>Bacteria</taxon>
        <taxon>Pseudomonadati</taxon>
        <taxon>Pseudomonadota</taxon>
        <taxon>Gammaproteobacteria</taxon>
        <taxon>Alteromonadales</taxon>
        <taxon>Shewanellaceae</taxon>
        <taxon>Shewanella</taxon>
    </lineage>
</organism>
<feature type="signal peptide" evidence="1">
    <location>
        <begin position="1"/>
        <end position="24"/>
    </location>
</feature>
<dbReference type="PANTHER" id="PTHR46825:SF15">
    <property type="entry name" value="BETA-LACTAMASE-RELATED DOMAIN-CONTAINING PROTEIN"/>
    <property type="match status" value="1"/>
</dbReference>
<reference evidence="4" key="1">
    <citation type="submission" date="2018-06" db="EMBL/GenBank/DDBJ databases">
        <authorList>
            <person name="Cea G.-C."/>
            <person name="William W."/>
        </authorList>
    </citation>
    <scope>NUCLEOTIDE SEQUENCE [LARGE SCALE GENOMIC DNA]</scope>
    <source>
        <strain evidence="4">DB21MT-2</strain>
    </source>
</reference>
<feature type="domain" description="Beta-lactamase-related" evidence="2">
    <location>
        <begin position="39"/>
        <end position="361"/>
    </location>
</feature>
<dbReference type="InterPro" id="IPR012338">
    <property type="entry name" value="Beta-lactam/transpept-like"/>
</dbReference>
<dbReference type="SUPFAM" id="SSF56601">
    <property type="entry name" value="beta-lactamase/transpeptidase-like"/>
    <property type="match status" value="1"/>
</dbReference>
<dbReference type="EMBL" id="LS483452">
    <property type="protein sequence ID" value="SQH76344.1"/>
    <property type="molecule type" value="Genomic_DNA"/>
</dbReference>
<evidence type="ECO:0000313" key="4">
    <source>
        <dbReference type="Proteomes" id="UP000250123"/>
    </source>
</evidence>
<proteinExistence type="predicted"/>
<evidence type="ECO:0000313" key="3">
    <source>
        <dbReference type="EMBL" id="SQH76344.1"/>
    </source>
</evidence>
<feature type="chain" id="PRO_5016420446" evidence="1">
    <location>
        <begin position="25"/>
        <end position="392"/>
    </location>
</feature>
<accession>A0A330M4J4</accession>
<dbReference type="KEGG" id="sbk:SHEWBE_2381"/>
<dbReference type="Proteomes" id="UP000250123">
    <property type="component" value="Chromosome SHEWBE"/>
</dbReference>
<evidence type="ECO:0000259" key="2">
    <source>
        <dbReference type="Pfam" id="PF00144"/>
    </source>
</evidence>
<dbReference type="PANTHER" id="PTHR46825">
    <property type="entry name" value="D-ALANYL-D-ALANINE-CARBOXYPEPTIDASE/ENDOPEPTIDASE AMPH"/>
    <property type="match status" value="1"/>
</dbReference>
<dbReference type="OrthoDB" id="119951at2"/>
<sequence length="392" mass="43780">MSNWSLSLLTLPLASLIFSATSFAQSDYQAIGDRFKSQFHAQLKKNKVPGGAFVIVDNNKVIKMSAYGKRQQGASLNINTDTVFRLASVSKTFAGTLATMLVHEHKFEWNEPLRKYMPEFHLADAKTSEQVKLGHLIGQSTGLMPNSYDNILNANGKLEKIIPQFKKLTPMCAPGTCYSYQNIAFSFIQLVIEQQTGDSYANLVEKRIFEPLHMDTASIGMDSFMATANRASPHIKTRSGFKRVKVKPNYYQVEPAAGVNASITDLSKWLMANLGNNPEVLSPSLLADIQTPGVRTSKELRRREWKAYLNDAHYGKGWRVYDFKGEKLIYHAGWVAGYVAEVAYSPRLKVGMAMLLNGESRVMAKLGASFWHSVIQQQAQIAMKKKTSIHAD</sequence>
<evidence type="ECO:0000256" key="1">
    <source>
        <dbReference type="SAM" id="SignalP"/>
    </source>
</evidence>
<dbReference type="RefSeq" id="WP_112352558.1">
    <property type="nucleotide sequence ID" value="NZ_LS483452.1"/>
</dbReference>